<dbReference type="RefSeq" id="XP_060326022.1">
    <property type="nucleotide sequence ID" value="XM_060483869.1"/>
</dbReference>
<keyword evidence="1" id="KW-1133">Transmembrane helix</keyword>
<evidence type="ECO:0000313" key="3">
    <source>
        <dbReference type="Proteomes" id="UP001175211"/>
    </source>
</evidence>
<organism evidence="2 3">
    <name type="scientific">Armillaria tabescens</name>
    <name type="common">Ringless honey mushroom</name>
    <name type="synonym">Agaricus tabescens</name>
    <dbReference type="NCBI Taxonomy" id="1929756"/>
    <lineage>
        <taxon>Eukaryota</taxon>
        <taxon>Fungi</taxon>
        <taxon>Dikarya</taxon>
        <taxon>Basidiomycota</taxon>
        <taxon>Agaricomycotina</taxon>
        <taxon>Agaricomycetes</taxon>
        <taxon>Agaricomycetidae</taxon>
        <taxon>Agaricales</taxon>
        <taxon>Marasmiineae</taxon>
        <taxon>Physalacriaceae</taxon>
        <taxon>Desarmillaria</taxon>
    </lineage>
</organism>
<proteinExistence type="predicted"/>
<keyword evidence="1" id="KW-0812">Transmembrane</keyword>
<protein>
    <submittedName>
        <fullName evidence="2">Uncharacterized protein</fullName>
    </submittedName>
</protein>
<sequence>MLERNISLATSPRSFLLFTPFHTSFACLLCCRITFSCPPSHCRATKSCLCIVLISFPLYYSLTLCCSATALCVPFFALGALYICCPCFW</sequence>
<keyword evidence="1" id="KW-0472">Membrane</keyword>
<reference evidence="2" key="1">
    <citation type="submission" date="2023-06" db="EMBL/GenBank/DDBJ databases">
        <authorList>
            <consortium name="Lawrence Berkeley National Laboratory"/>
            <person name="Ahrendt S."/>
            <person name="Sahu N."/>
            <person name="Indic B."/>
            <person name="Wong-Bajracharya J."/>
            <person name="Merenyi Z."/>
            <person name="Ke H.-M."/>
            <person name="Monk M."/>
            <person name="Kocsube S."/>
            <person name="Drula E."/>
            <person name="Lipzen A."/>
            <person name="Balint B."/>
            <person name="Henrissat B."/>
            <person name="Andreopoulos B."/>
            <person name="Martin F.M."/>
            <person name="Harder C.B."/>
            <person name="Rigling D."/>
            <person name="Ford K.L."/>
            <person name="Foster G.D."/>
            <person name="Pangilinan J."/>
            <person name="Papanicolaou A."/>
            <person name="Barry K."/>
            <person name="LaButti K."/>
            <person name="Viragh M."/>
            <person name="Koriabine M."/>
            <person name="Yan M."/>
            <person name="Riley R."/>
            <person name="Champramary S."/>
            <person name="Plett K.L."/>
            <person name="Tsai I.J."/>
            <person name="Slot J."/>
            <person name="Sipos G."/>
            <person name="Plett J."/>
            <person name="Nagy L.G."/>
            <person name="Grigoriev I.V."/>
        </authorList>
    </citation>
    <scope>NUCLEOTIDE SEQUENCE</scope>
    <source>
        <strain evidence="2">CCBAS 213</strain>
    </source>
</reference>
<accession>A0AA39JR53</accession>
<dbReference type="EMBL" id="JAUEPS010000045">
    <property type="protein sequence ID" value="KAK0446997.1"/>
    <property type="molecule type" value="Genomic_DNA"/>
</dbReference>
<comment type="caution">
    <text evidence="2">The sequence shown here is derived from an EMBL/GenBank/DDBJ whole genome shotgun (WGS) entry which is preliminary data.</text>
</comment>
<dbReference type="GeneID" id="85367417"/>
<keyword evidence="3" id="KW-1185">Reference proteome</keyword>
<dbReference type="Proteomes" id="UP001175211">
    <property type="component" value="Unassembled WGS sequence"/>
</dbReference>
<feature type="transmembrane region" description="Helical" evidence="1">
    <location>
        <begin position="15"/>
        <end position="35"/>
    </location>
</feature>
<dbReference type="AlphaFoldDB" id="A0AA39JR53"/>
<feature type="transmembrane region" description="Helical" evidence="1">
    <location>
        <begin position="44"/>
        <end position="62"/>
    </location>
</feature>
<dbReference type="PROSITE" id="PS51257">
    <property type="entry name" value="PROKAR_LIPOPROTEIN"/>
    <property type="match status" value="1"/>
</dbReference>
<gene>
    <name evidence="2" type="ORF">EV420DRAFT_885421</name>
</gene>
<evidence type="ECO:0000313" key="2">
    <source>
        <dbReference type="EMBL" id="KAK0446997.1"/>
    </source>
</evidence>
<evidence type="ECO:0000256" key="1">
    <source>
        <dbReference type="SAM" id="Phobius"/>
    </source>
</evidence>
<name>A0AA39JR53_ARMTA</name>